<organism evidence="16 17">
    <name type="scientific">Luteibacter rhizovicinus DSM 16549</name>
    <dbReference type="NCBI Taxonomy" id="1440763"/>
    <lineage>
        <taxon>Bacteria</taxon>
        <taxon>Pseudomonadati</taxon>
        <taxon>Pseudomonadota</taxon>
        <taxon>Gammaproteobacteria</taxon>
        <taxon>Lysobacterales</taxon>
        <taxon>Rhodanobacteraceae</taxon>
        <taxon>Luteibacter</taxon>
    </lineage>
</organism>
<dbReference type="PANTHER" id="PTHR43065">
    <property type="entry name" value="SENSOR HISTIDINE KINASE"/>
    <property type="match status" value="1"/>
</dbReference>
<keyword evidence="9" id="KW-0902">Two-component regulatory system</keyword>
<evidence type="ECO:0000256" key="9">
    <source>
        <dbReference type="ARBA" id="ARBA00023012"/>
    </source>
</evidence>
<evidence type="ECO:0000256" key="6">
    <source>
        <dbReference type="ARBA" id="ARBA00022777"/>
    </source>
</evidence>
<comment type="catalytic activity">
    <reaction evidence="1">
        <text>ATP + protein L-histidine = ADP + protein N-phospho-L-histidine.</text>
        <dbReference type="EC" id="2.7.13.3"/>
    </reaction>
</comment>
<dbReference type="GO" id="GO:0000155">
    <property type="term" value="F:phosphorelay sensor kinase activity"/>
    <property type="evidence" value="ECO:0007669"/>
    <property type="project" value="InterPro"/>
</dbReference>
<evidence type="ECO:0000313" key="17">
    <source>
        <dbReference type="Proteomes" id="UP000182987"/>
    </source>
</evidence>
<evidence type="ECO:0000256" key="8">
    <source>
        <dbReference type="ARBA" id="ARBA00022840"/>
    </source>
</evidence>
<reference evidence="17" key="1">
    <citation type="submission" date="2016-09" db="EMBL/GenBank/DDBJ databases">
        <authorList>
            <person name="Lysoe E."/>
        </authorList>
    </citation>
    <scope>NUCLEOTIDE SEQUENCE [LARGE SCALE GENOMIC DNA]</scope>
    <source>
        <strain evidence="17">LJ96T</strain>
    </source>
</reference>
<dbReference type="STRING" id="1440763.BJI69_08390"/>
<dbReference type="CDD" id="cd00082">
    <property type="entry name" value="HisKA"/>
    <property type="match status" value="1"/>
</dbReference>
<evidence type="ECO:0000256" key="14">
    <source>
        <dbReference type="ARBA" id="ARBA00043094"/>
    </source>
</evidence>
<evidence type="ECO:0000256" key="3">
    <source>
        <dbReference type="ARBA" id="ARBA00022553"/>
    </source>
</evidence>
<evidence type="ECO:0000256" key="7">
    <source>
        <dbReference type="ARBA" id="ARBA00022801"/>
    </source>
</evidence>
<dbReference type="RefSeq" id="WP_046969413.1">
    <property type="nucleotide sequence ID" value="NZ_CP017480.1"/>
</dbReference>
<dbReference type="InterPro" id="IPR013767">
    <property type="entry name" value="PAS_fold"/>
</dbReference>
<evidence type="ECO:0000256" key="13">
    <source>
        <dbReference type="ARBA" id="ARBA00042313"/>
    </source>
</evidence>
<evidence type="ECO:0000313" key="16">
    <source>
        <dbReference type="EMBL" id="APG03922.1"/>
    </source>
</evidence>
<dbReference type="SMART" id="SM00388">
    <property type="entry name" value="HisKA"/>
    <property type="match status" value="1"/>
</dbReference>
<keyword evidence="8" id="KW-0067">ATP-binding</keyword>
<keyword evidence="4" id="KW-0808">Transferase</keyword>
<feature type="domain" description="Histidine kinase" evidence="15">
    <location>
        <begin position="126"/>
        <end position="335"/>
    </location>
</feature>
<accession>A0A1L3ESC9</accession>
<keyword evidence="10" id="KW-0535">Nitrogen fixation</keyword>
<evidence type="ECO:0000256" key="4">
    <source>
        <dbReference type="ARBA" id="ARBA00022679"/>
    </source>
</evidence>
<dbReference type="EC" id="2.7.13.3" evidence="2"/>
<name>A0A1L3ESC9_9GAMM</name>
<dbReference type="PRINTS" id="PR00344">
    <property type="entry name" value="BCTRLSENSOR"/>
</dbReference>
<dbReference type="GO" id="GO:0005524">
    <property type="term" value="F:ATP binding"/>
    <property type="evidence" value="ECO:0007669"/>
    <property type="project" value="UniProtKB-KW"/>
</dbReference>
<keyword evidence="6 16" id="KW-0418">Kinase</keyword>
<dbReference type="InterPro" id="IPR004358">
    <property type="entry name" value="Sig_transdc_His_kin-like_C"/>
</dbReference>
<dbReference type="GO" id="GO:0006355">
    <property type="term" value="P:regulation of DNA-templated transcription"/>
    <property type="evidence" value="ECO:0007669"/>
    <property type="project" value="InterPro"/>
</dbReference>
<dbReference type="GO" id="GO:0016787">
    <property type="term" value="F:hydrolase activity"/>
    <property type="evidence" value="ECO:0007669"/>
    <property type="project" value="UniProtKB-KW"/>
</dbReference>
<dbReference type="InterPro" id="IPR036890">
    <property type="entry name" value="HATPase_C_sf"/>
</dbReference>
<dbReference type="InterPro" id="IPR000014">
    <property type="entry name" value="PAS"/>
</dbReference>
<dbReference type="SUPFAM" id="SSF47384">
    <property type="entry name" value="Homodimeric domain of signal transducing histidine kinase"/>
    <property type="match status" value="1"/>
</dbReference>
<dbReference type="NCBIfam" id="NF008293">
    <property type="entry name" value="PRK11073.1"/>
    <property type="match status" value="1"/>
</dbReference>
<dbReference type="Pfam" id="PF00989">
    <property type="entry name" value="PAS"/>
    <property type="match status" value="1"/>
</dbReference>
<dbReference type="Pfam" id="PF02518">
    <property type="entry name" value="HATPase_c"/>
    <property type="match status" value="1"/>
</dbReference>
<dbReference type="InterPro" id="IPR003594">
    <property type="entry name" value="HATPase_dom"/>
</dbReference>
<dbReference type="Gene3D" id="3.30.565.10">
    <property type="entry name" value="Histidine kinase-like ATPase, C-terminal domain"/>
    <property type="match status" value="1"/>
</dbReference>
<proteinExistence type="predicted"/>
<dbReference type="OrthoDB" id="9789238at2"/>
<dbReference type="PANTHER" id="PTHR43065:SF16">
    <property type="entry name" value="SENSORY HISTIDINE KINASE_PHOSPHATASE NTRB"/>
    <property type="match status" value="1"/>
</dbReference>
<evidence type="ECO:0000256" key="11">
    <source>
        <dbReference type="ARBA" id="ARBA00037696"/>
    </source>
</evidence>
<gene>
    <name evidence="16" type="ORF">BJI69_08390</name>
</gene>
<dbReference type="InterPro" id="IPR003661">
    <property type="entry name" value="HisK_dim/P_dom"/>
</dbReference>
<dbReference type="SUPFAM" id="SSF55874">
    <property type="entry name" value="ATPase domain of HSP90 chaperone/DNA topoisomerase II/histidine kinase"/>
    <property type="match status" value="1"/>
</dbReference>
<dbReference type="SMART" id="SM00387">
    <property type="entry name" value="HATPase_c"/>
    <property type="match status" value="1"/>
</dbReference>
<keyword evidence="3" id="KW-0597">Phosphoprotein</keyword>
<dbReference type="Proteomes" id="UP000182987">
    <property type="component" value="Chromosome"/>
</dbReference>
<evidence type="ECO:0000256" key="2">
    <source>
        <dbReference type="ARBA" id="ARBA00012438"/>
    </source>
</evidence>
<evidence type="ECO:0000256" key="1">
    <source>
        <dbReference type="ARBA" id="ARBA00000085"/>
    </source>
</evidence>
<protein>
    <recommendedName>
        <fullName evidence="12">Sensory histidine kinase/phosphatase NtrB</fullName>
        <ecNumber evidence="2">2.7.13.3</ecNumber>
    </recommendedName>
    <alternativeName>
        <fullName evidence="13">Nitrogen regulation protein NR(II)</fullName>
    </alternativeName>
    <alternativeName>
        <fullName evidence="14">Nitrogen regulator II</fullName>
    </alternativeName>
</protein>
<dbReference type="InterPro" id="IPR036097">
    <property type="entry name" value="HisK_dim/P_sf"/>
</dbReference>
<dbReference type="EMBL" id="CP017480">
    <property type="protein sequence ID" value="APG03922.1"/>
    <property type="molecule type" value="Genomic_DNA"/>
</dbReference>
<keyword evidence="7" id="KW-0378">Hydrolase</keyword>
<evidence type="ECO:0000256" key="5">
    <source>
        <dbReference type="ARBA" id="ARBA00022741"/>
    </source>
</evidence>
<evidence type="ECO:0000256" key="12">
    <source>
        <dbReference type="ARBA" id="ARBA00039567"/>
    </source>
</evidence>
<keyword evidence="17" id="KW-1185">Reference proteome</keyword>
<dbReference type="CDD" id="cd00130">
    <property type="entry name" value="PAS"/>
    <property type="match status" value="1"/>
</dbReference>
<dbReference type="Gene3D" id="3.30.450.20">
    <property type="entry name" value="PAS domain"/>
    <property type="match status" value="1"/>
</dbReference>
<dbReference type="PROSITE" id="PS50109">
    <property type="entry name" value="HIS_KIN"/>
    <property type="match status" value="1"/>
</dbReference>
<evidence type="ECO:0000259" key="15">
    <source>
        <dbReference type="PROSITE" id="PS50109"/>
    </source>
</evidence>
<evidence type="ECO:0000256" key="10">
    <source>
        <dbReference type="ARBA" id="ARBA00023231"/>
    </source>
</evidence>
<dbReference type="KEGG" id="lrz:BJI69_08390"/>
<comment type="function">
    <text evidence="11">Member of the two-component regulatory system NtrB/NtrC, which controls expression of the nitrogen-regulated (ntr) genes in response to nitrogen limitation. Under conditions of nitrogen limitation, NtrB autophosphorylates and transfers the phosphoryl group to NtrC. In the presence of nitrogen, acts as a phosphatase that dephosphorylates and inactivates NtrC.</text>
</comment>
<dbReference type="Gene3D" id="1.10.287.130">
    <property type="match status" value="1"/>
</dbReference>
<dbReference type="SUPFAM" id="SSF55785">
    <property type="entry name" value="PYP-like sensor domain (PAS domain)"/>
    <property type="match status" value="1"/>
</dbReference>
<dbReference type="InterPro" id="IPR035965">
    <property type="entry name" value="PAS-like_dom_sf"/>
</dbReference>
<dbReference type="Pfam" id="PF00512">
    <property type="entry name" value="HisKA"/>
    <property type="match status" value="1"/>
</dbReference>
<dbReference type="InterPro" id="IPR005467">
    <property type="entry name" value="His_kinase_dom"/>
</dbReference>
<dbReference type="AlphaFoldDB" id="A0A1L3ESC9"/>
<sequence>MHAPDQADLLTLLGTGLAVVDADLRVNWLNPALGEVLDVGPRTAVGQPLHALMREASLAAQLERCLLERRPFNLRGVVFGVARGREITADLSMQPLDDGRLLVEVHPLAPELSAAAGTPLSATLRGFAHEVKNPLAGLRGAAQLLERRVGDNDLRQLAGMVIAEADRLAALADGLLRHRGAARLGPVNVHELLERLEGLVGAEADALRVRHDYDPSLPDSVGDTDRLLQVLLNLTRNASEASATTITLRTRVEHGARLGERTVRAALRIDVIDDGPGVPDELRDSLFQPLVSGRPDGTGLGLALSREIALEHGGDLRFTSRPGETVFSLYLPMERHHE</sequence>
<keyword evidence="5" id="KW-0547">Nucleotide-binding</keyword>